<keyword evidence="6" id="KW-0328">Glycosyltransferase</keyword>
<evidence type="ECO:0000256" key="2">
    <source>
        <dbReference type="ARBA" id="ARBA00022679"/>
    </source>
</evidence>
<dbReference type="STRING" id="1246581.A0A2H9TMP8"/>
<dbReference type="Pfam" id="PF09258">
    <property type="entry name" value="Glyco_transf_64"/>
    <property type="match status" value="2"/>
</dbReference>
<dbReference type="PANTHER" id="PTHR48261">
    <property type="entry name" value="ACETYLGLUCOSAMINYLTRANSFERASE"/>
    <property type="match status" value="1"/>
</dbReference>
<keyword evidence="4" id="KW-1015">Disulfide bond</keyword>
<evidence type="ECO:0000259" key="5">
    <source>
        <dbReference type="Pfam" id="PF09258"/>
    </source>
</evidence>
<gene>
    <name evidence="6" type="ORF">PSACC_01171</name>
</gene>
<protein>
    <submittedName>
        <fullName evidence="6">Alpha-1,4-N-acetylglucosaminyltransferase EXTL3 isoform 1</fullName>
    </submittedName>
</protein>
<dbReference type="InterPro" id="IPR015338">
    <property type="entry name" value="GT64_dom"/>
</dbReference>
<keyword evidence="2 6" id="KW-0808">Transferase</keyword>
<keyword evidence="7" id="KW-1185">Reference proteome</keyword>
<dbReference type="AlphaFoldDB" id="A0A2H9TMP8"/>
<feature type="domain" description="Glycosyl transferase 64" evidence="5">
    <location>
        <begin position="35"/>
        <end position="155"/>
    </location>
</feature>
<evidence type="ECO:0000256" key="4">
    <source>
        <dbReference type="ARBA" id="ARBA00023157"/>
    </source>
</evidence>
<dbReference type="InterPro" id="IPR029044">
    <property type="entry name" value="Nucleotide-diphossugar_trans"/>
</dbReference>
<keyword evidence="3" id="KW-0472">Membrane</keyword>
<dbReference type="Gene3D" id="3.90.550.10">
    <property type="entry name" value="Spore Coat Polysaccharide Biosynthesis Protein SpsA, Chain A"/>
    <property type="match status" value="1"/>
</dbReference>
<evidence type="ECO:0000313" key="7">
    <source>
        <dbReference type="Proteomes" id="UP000240830"/>
    </source>
</evidence>
<dbReference type="OrthoDB" id="2014201at2759"/>
<feature type="domain" description="Glycosyl transferase 64" evidence="5">
    <location>
        <begin position="192"/>
        <end position="298"/>
    </location>
</feature>
<sequence>MWLNIKRSAEVCDRFYASIENSDLLDGRRNDKISVIFTKWRNIKTLTNAIHHYRFILEPVVCKLYISWNPSLGKPGIELTRLKFLKEGPPVEIVYHRYESTSNIWSPIAGLATKAVFLADDEHLPDLEKMEIAFETWKNNPQSLVGFFARYHTRQKLVDPFQADMSGMDPALPSVNVTDVPILHQPVSVVDEHHLWIYNITSARRPRPYSLLASQMLMINTEYLFVYSCLLPERIHRHIDEQGEDSADLAMNVMIAGMTGSRPVLVKSDFVDPESGRFVGESWALNRGQILKDLVRIFTGGTRDPLQYNSVSVAQFNKIPFKKRSVKQWNKYT</sequence>
<dbReference type="Proteomes" id="UP000240830">
    <property type="component" value="Unassembled WGS sequence"/>
</dbReference>
<reference evidence="6 7" key="1">
    <citation type="submission" date="2016-10" db="EMBL/GenBank/DDBJ databases">
        <title>The genome of Paramicrosporidium saccamoebae is the missing link in understanding Cryptomycota and Microsporidia evolution.</title>
        <authorList>
            <person name="Quandt C.A."/>
            <person name="Beaudet D."/>
            <person name="Corsaro D."/>
            <person name="Michel R."/>
            <person name="Corradi N."/>
            <person name="James T."/>
        </authorList>
    </citation>
    <scope>NUCLEOTIDE SEQUENCE [LARGE SCALE GENOMIC DNA]</scope>
    <source>
        <strain evidence="6 7">KSL3</strain>
    </source>
</reference>
<comment type="caution">
    <text evidence="6">The sequence shown here is derived from an EMBL/GenBank/DDBJ whole genome shotgun (WGS) entry which is preliminary data.</text>
</comment>
<dbReference type="EMBL" id="MTSL01000087">
    <property type="protein sequence ID" value="PJF19014.1"/>
    <property type="molecule type" value="Genomic_DNA"/>
</dbReference>
<accession>A0A2H9TMP8</accession>
<comment type="subcellular location">
    <subcellularLocation>
        <location evidence="1">Membrane</location>
    </subcellularLocation>
</comment>
<dbReference type="GO" id="GO:0016020">
    <property type="term" value="C:membrane"/>
    <property type="evidence" value="ECO:0007669"/>
    <property type="project" value="UniProtKB-SubCell"/>
</dbReference>
<evidence type="ECO:0000256" key="1">
    <source>
        <dbReference type="ARBA" id="ARBA00004370"/>
    </source>
</evidence>
<evidence type="ECO:0000313" key="6">
    <source>
        <dbReference type="EMBL" id="PJF19014.1"/>
    </source>
</evidence>
<dbReference type="PANTHER" id="PTHR48261:SF2">
    <property type="entry name" value="ACETYLGLUCOSAMINYLTRANSFERASE"/>
    <property type="match status" value="1"/>
</dbReference>
<name>A0A2H9TMP8_9FUNG</name>
<proteinExistence type="predicted"/>
<organism evidence="6 7">
    <name type="scientific">Paramicrosporidium saccamoebae</name>
    <dbReference type="NCBI Taxonomy" id="1246581"/>
    <lineage>
        <taxon>Eukaryota</taxon>
        <taxon>Fungi</taxon>
        <taxon>Fungi incertae sedis</taxon>
        <taxon>Cryptomycota</taxon>
        <taxon>Cryptomycota incertae sedis</taxon>
        <taxon>Paramicrosporidium</taxon>
    </lineage>
</organism>
<evidence type="ECO:0000256" key="3">
    <source>
        <dbReference type="ARBA" id="ARBA00023136"/>
    </source>
</evidence>
<dbReference type="GO" id="GO:0016757">
    <property type="term" value="F:glycosyltransferase activity"/>
    <property type="evidence" value="ECO:0007669"/>
    <property type="project" value="UniProtKB-KW"/>
</dbReference>
<dbReference type="InterPro" id="IPR004263">
    <property type="entry name" value="Exostosin"/>
</dbReference>